<accession>A0A7C5ELB1</accession>
<dbReference type="NCBIfam" id="TIGR01488">
    <property type="entry name" value="HAD-SF-IB"/>
    <property type="match status" value="1"/>
</dbReference>
<name>A0A7C5ELB1_9BACT</name>
<dbReference type="NCBIfam" id="TIGR01490">
    <property type="entry name" value="HAD-SF-IB-hyp1"/>
    <property type="match status" value="1"/>
</dbReference>
<dbReference type="AlphaFoldDB" id="A0A7C5ELB1"/>
<evidence type="ECO:0000256" key="2">
    <source>
        <dbReference type="ARBA" id="ARBA00022801"/>
    </source>
</evidence>
<dbReference type="SUPFAM" id="SSF56784">
    <property type="entry name" value="HAD-like"/>
    <property type="match status" value="1"/>
</dbReference>
<evidence type="ECO:0000256" key="3">
    <source>
        <dbReference type="ARBA" id="ARBA00022842"/>
    </source>
</evidence>
<evidence type="ECO:0000313" key="4">
    <source>
        <dbReference type="EMBL" id="HGZ11217.1"/>
    </source>
</evidence>
<reference evidence="4" key="1">
    <citation type="journal article" date="2020" name="mSystems">
        <title>Genome- and Community-Level Interaction Insights into Carbon Utilization and Element Cycling Functions of Hydrothermarchaeota in Hydrothermal Sediment.</title>
        <authorList>
            <person name="Zhou Z."/>
            <person name="Liu Y."/>
            <person name="Xu W."/>
            <person name="Pan J."/>
            <person name="Luo Z.H."/>
            <person name="Li M."/>
        </authorList>
    </citation>
    <scope>NUCLEOTIDE SEQUENCE [LARGE SCALE GENOMIC DNA]</scope>
    <source>
        <strain evidence="4">SpSt-853</strain>
    </source>
</reference>
<gene>
    <name evidence="4" type="ORF">ENW48_03245</name>
</gene>
<dbReference type="PANTHER" id="PTHR43344:SF13">
    <property type="entry name" value="PHOSPHATASE RV3661-RELATED"/>
    <property type="match status" value="1"/>
</dbReference>
<dbReference type="EMBL" id="DTKJ01000020">
    <property type="protein sequence ID" value="HGZ11217.1"/>
    <property type="molecule type" value="Genomic_DNA"/>
</dbReference>
<evidence type="ECO:0000256" key="1">
    <source>
        <dbReference type="ARBA" id="ARBA00022723"/>
    </source>
</evidence>
<comment type="caution">
    <text evidence="4">The sequence shown here is derived from an EMBL/GenBank/DDBJ whole genome shotgun (WGS) entry which is preliminary data.</text>
</comment>
<dbReference type="Gene3D" id="1.20.1440.100">
    <property type="entry name" value="SG protein - dephosphorylation function"/>
    <property type="match status" value="1"/>
</dbReference>
<sequence>MVRKKTAAVFDVDGTLVQGGTERCFFLYLWRHRVLKSSKILAFLAHLAASPRERFRNKRYLKGLEVEEMVRLGHRCYRELIVPRLRPRALDCLAKHRKQGRLIILITGSLDFLIQPLMKDLGADRLIATEPAQENGKFTGDLNNLHPRGENKRLLLEKLAHQENLDLSASYAYGDHLEDAAMLQAVGWPVAVNPNRGLKRLALKQGWLIEYF</sequence>
<proteinExistence type="predicted"/>
<keyword evidence="3" id="KW-0460">Magnesium</keyword>
<dbReference type="CDD" id="cd02612">
    <property type="entry name" value="HAD_PGPPase"/>
    <property type="match status" value="1"/>
</dbReference>
<dbReference type="Pfam" id="PF12710">
    <property type="entry name" value="HAD"/>
    <property type="match status" value="1"/>
</dbReference>
<dbReference type="PANTHER" id="PTHR43344">
    <property type="entry name" value="PHOSPHOSERINE PHOSPHATASE"/>
    <property type="match status" value="1"/>
</dbReference>
<dbReference type="InterPro" id="IPR006385">
    <property type="entry name" value="HAD_hydro_SerB1"/>
</dbReference>
<dbReference type="GO" id="GO:0046872">
    <property type="term" value="F:metal ion binding"/>
    <property type="evidence" value="ECO:0007669"/>
    <property type="project" value="UniProtKB-KW"/>
</dbReference>
<protein>
    <submittedName>
        <fullName evidence="4">HAD family hydrolase</fullName>
    </submittedName>
</protein>
<dbReference type="InterPro" id="IPR050582">
    <property type="entry name" value="HAD-like_SerB"/>
</dbReference>
<dbReference type="InterPro" id="IPR023214">
    <property type="entry name" value="HAD_sf"/>
</dbReference>
<dbReference type="InterPro" id="IPR036412">
    <property type="entry name" value="HAD-like_sf"/>
</dbReference>
<keyword evidence="1" id="KW-0479">Metal-binding</keyword>
<dbReference type="GO" id="GO:0016787">
    <property type="term" value="F:hydrolase activity"/>
    <property type="evidence" value="ECO:0007669"/>
    <property type="project" value="UniProtKB-KW"/>
</dbReference>
<organism evidence="4">
    <name type="scientific">Desulfobacca acetoxidans</name>
    <dbReference type="NCBI Taxonomy" id="60893"/>
    <lineage>
        <taxon>Bacteria</taxon>
        <taxon>Pseudomonadati</taxon>
        <taxon>Thermodesulfobacteriota</taxon>
        <taxon>Desulfobaccia</taxon>
        <taxon>Desulfobaccales</taxon>
        <taxon>Desulfobaccaceae</taxon>
        <taxon>Desulfobacca</taxon>
    </lineage>
</organism>
<keyword evidence="2 4" id="KW-0378">Hydrolase</keyword>
<dbReference type="Gene3D" id="3.40.50.1000">
    <property type="entry name" value="HAD superfamily/HAD-like"/>
    <property type="match status" value="1"/>
</dbReference>